<evidence type="ECO:0000256" key="5">
    <source>
        <dbReference type="ARBA" id="ARBA00022989"/>
    </source>
</evidence>
<feature type="transmembrane region" description="Helical" evidence="8">
    <location>
        <begin position="20"/>
        <end position="46"/>
    </location>
</feature>
<keyword evidence="3" id="KW-1003">Cell membrane</keyword>
<evidence type="ECO:0000256" key="8">
    <source>
        <dbReference type="SAM" id="Phobius"/>
    </source>
</evidence>
<keyword evidence="4 8" id="KW-0812">Transmembrane</keyword>
<name>A0A9D1M1P6_9FIRM</name>
<sequence length="224" mass="25170">MKRTKLKDRILPTYTKGEEIFNMTTHIVGAAFGVVALVLCIVFAAIRHNVYGVVSGTIYGVTMILLYTMSSIYHGLNPKRTSKKVFQVLDHCTIYLLIAGSYTPFALCNIREYDTATGWIIFGVIWAMAILGITLNAIDIKKYKVFSMICYLVMGWCIIFKVNILPEILGIPGFILLLAGGITYSIGAILYGVGRKHKYIHSIFHLFILLGSILQFFCILFYVM</sequence>
<evidence type="ECO:0000313" key="10">
    <source>
        <dbReference type="Proteomes" id="UP000824093"/>
    </source>
</evidence>
<reference evidence="9" key="1">
    <citation type="submission" date="2020-10" db="EMBL/GenBank/DDBJ databases">
        <authorList>
            <person name="Gilroy R."/>
        </authorList>
    </citation>
    <scope>NUCLEOTIDE SEQUENCE</scope>
    <source>
        <strain evidence="9">CHK195-15760</strain>
    </source>
</reference>
<comment type="subcellular location">
    <subcellularLocation>
        <location evidence="1">Cell membrane</location>
        <topology evidence="1">Multi-pass membrane protein</topology>
    </subcellularLocation>
</comment>
<dbReference type="PANTHER" id="PTHR20855">
    <property type="entry name" value="ADIPOR/PROGESTIN RECEPTOR-RELATED"/>
    <property type="match status" value="1"/>
</dbReference>
<keyword evidence="7" id="KW-0479">Metal-binding</keyword>
<dbReference type="NCBIfam" id="TIGR01065">
    <property type="entry name" value="hlyIII"/>
    <property type="match status" value="1"/>
</dbReference>
<feature type="binding site" evidence="7">
    <location>
        <position position="205"/>
    </location>
    <ligand>
        <name>Zn(2+)</name>
        <dbReference type="ChEBI" id="CHEBI:29105"/>
    </ligand>
</feature>
<dbReference type="GO" id="GO:0140911">
    <property type="term" value="F:pore-forming activity"/>
    <property type="evidence" value="ECO:0007669"/>
    <property type="project" value="InterPro"/>
</dbReference>
<keyword evidence="7" id="KW-0862">Zinc</keyword>
<feature type="transmembrane region" description="Helical" evidence="8">
    <location>
        <begin position="119"/>
        <end position="138"/>
    </location>
</feature>
<evidence type="ECO:0000256" key="1">
    <source>
        <dbReference type="ARBA" id="ARBA00004651"/>
    </source>
</evidence>
<evidence type="ECO:0000313" key="9">
    <source>
        <dbReference type="EMBL" id="HIU51978.1"/>
    </source>
</evidence>
<reference evidence="9" key="2">
    <citation type="journal article" date="2021" name="PeerJ">
        <title>Extensive microbial diversity within the chicken gut microbiome revealed by metagenomics and culture.</title>
        <authorList>
            <person name="Gilroy R."/>
            <person name="Ravi A."/>
            <person name="Getino M."/>
            <person name="Pursley I."/>
            <person name="Horton D.L."/>
            <person name="Alikhan N.F."/>
            <person name="Baker D."/>
            <person name="Gharbi K."/>
            <person name="Hall N."/>
            <person name="Watson M."/>
            <person name="Adriaenssens E.M."/>
            <person name="Foster-Nyarko E."/>
            <person name="Jarju S."/>
            <person name="Secka A."/>
            <person name="Antonio M."/>
            <person name="Oren A."/>
            <person name="Chaudhuri R.R."/>
            <person name="La Ragione R."/>
            <person name="Hildebrand F."/>
            <person name="Pallen M.J."/>
        </authorList>
    </citation>
    <scope>NUCLEOTIDE SEQUENCE</scope>
    <source>
        <strain evidence="9">CHK195-15760</strain>
    </source>
</reference>
<dbReference type="EMBL" id="DVNH01000038">
    <property type="protein sequence ID" value="HIU51978.1"/>
    <property type="molecule type" value="Genomic_DNA"/>
</dbReference>
<comment type="similarity">
    <text evidence="2">Belongs to the UPF0073 (Hly-III) family.</text>
</comment>
<feature type="binding site" evidence="7">
    <location>
        <position position="74"/>
    </location>
    <ligand>
        <name>Zn(2+)</name>
        <dbReference type="ChEBI" id="CHEBI:29105"/>
    </ligand>
</feature>
<dbReference type="InterPro" id="IPR005744">
    <property type="entry name" value="Hy-lIII"/>
</dbReference>
<feature type="transmembrane region" description="Helical" evidence="8">
    <location>
        <begin position="171"/>
        <end position="191"/>
    </location>
</feature>
<accession>A0A9D1M1P6</accession>
<feature type="transmembrane region" description="Helical" evidence="8">
    <location>
        <begin position="88"/>
        <end position="107"/>
    </location>
</feature>
<evidence type="ECO:0000256" key="3">
    <source>
        <dbReference type="ARBA" id="ARBA00022475"/>
    </source>
</evidence>
<evidence type="ECO:0000256" key="6">
    <source>
        <dbReference type="ARBA" id="ARBA00023136"/>
    </source>
</evidence>
<dbReference type="AlphaFoldDB" id="A0A9D1M1P6"/>
<dbReference type="Proteomes" id="UP000824093">
    <property type="component" value="Unassembled WGS sequence"/>
</dbReference>
<feature type="transmembrane region" description="Helical" evidence="8">
    <location>
        <begin position="203"/>
        <end position="223"/>
    </location>
</feature>
<feature type="transmembrane region" description="Helical" evidence="8">
    <location>
        <begin position="145"/>
        <end position="165"/>
    </location>
</feature>
<evidence type="ECO:0000256" key="7">
    <source>
        <dbReference type="PIRSR" id="PIRSR604254-1"/>
    </source>
</evidence>
<dbReference type="Pfam" id="PF03006">
    <property type="entry name" value="HlyIII"/>
    <property type="match status" value="1"/>
</dbReference>
<evidence type="ECO:0000256" key="2">
    <source>
        <dbReference type="ARBA" id="ARBA00008488"/>
    </source>
</evidence>
<protein>
    <submittedName>
        <fullName evidence="9">Hemolysin III family protein</fullName>
    </submittedName>
</protein>
<evidence type="ECO:0000256" key="4">
    <source>
        <dbReference type="ARBA" id="ARBA00022692"/>
    </source>
</evidence>
<feature type="binding site" evidence="7">
    <location>
        <position position="201"/>
    </location>
    <ligand>
        <name>Zn(2+)</name>
        <dbReference type="ChEBI" id="CHEBI:29105"/>
    </ligand>
</feature>
<proteinExistence type="inferred from homology"/>
<dbReference type="GO" id="GO:0046872">
    <property type="term" value="F:metal ion binding"/>
    <property type="evidence" value="ECO:0007669"/>
    <property type="project" value="UniProtKB-KW"/>
</dbReference>
<feature type="transmembrane region" description="Helical" evidence="8">
    <location>
        <begin position="58"/>
        <end position="76"/>
    </location>
</feature>
<organism evidence="9 10">
    <name type="scientific">Candidatus Merdicola faecigallinarum</name>
    <dbReference type="NCBI Taxonomy" id="2840862"/>
    <lineage>
        <taxon>Bacteria</taxon>
        <taxon>Bacillati</taxon>
        <taxon>Bacillota</taxon>
        <taxon>Clostridia</taxon>
        <taxon>Candidatus Merdicola</taxon>
    </lineage>
</organism>
<keyword evidence="5 8" id="KW-1133">Transmembrane helix</keyword>
<comment type="caution">
    <text evidence="9">The sequence shown here is derived from an EMBL/GenBank/DDBJ whole genome shotgun (WGS) entry which is preliminary data.</text>
</comment>
<dbReference type="GO" id="GO:0005886">
    <property type="term" value="C:plasma membrane"/>
    <property type="evidence" value="ECO:0007669"/>
    <property type="project" value="UniProtKB-SubCell"/>
</dbReference>
<dbReference type="PANTHER" id="PTHR20855:SF3">
    <property type="entry name" value="LD03007P"/>
    <property type="match status" value="1"/>
</dbReference>
<dbReference type="InterPro" id="IPR004254">
    <property type="entry name" value="AdipoR/HlyIII-related"/>
</dbReference>
<gene>
    <name evidence="9" type="ORF">IAB70_05095</name>
</gene>
<keyword evidence="6 8" id="KW-0472">Membrane</keyword>